<evidence type="ECO:0000313" key="3">
    <source>
        <dbReference type="Proteomes" id="UP000053095"/>
    </source>
</evidence>
<sequence>MVSFKSLFILAAASLLSTATASPSRHNSTKHWAADDVTSGLSVDVGAGTEIIIIAANGGGTSSTKYYNSMAMAAGTTHMVTVGGTAGLVYTPSSINAAVGDIVQFNFESKNHTVTQSSFAAPCVKTTGGFDSGFMPNINNSVSPAPMLQFQVTVSTPIWMYCAQTGHCGQGMVFSINPTAAKSQAAFESAAKAQNGTAAAGGMGAGMGAGAGAAASSGSATSGSTATSSVAAVAAATSASVATGTGTLTSGGACSCSCLCGVADFPAGAGIGAMGGMGGQMAMVAAGAKRRSLLDHTV</sequence>
<dbReference type="AlphaFoldDB" id="A0A6V8HD00"/>
<keyword evidence="3" id="KW-1185">Reference proteome</keyword>
<organism evidence="2 3">
    <name type="scientific">Talaromyces pinophilus</name>
    <name type="common">Penicillium pinophilum</name>
    <dbReference type="NCBI Taxonomy" id="128442"/>
    <lineage>
        <taxon>Eukaryota</taxon>
        <taxon>Fungi</taxon>
        <taxon>Dikarya</taxon>
        <taxon>Ascomycota</taxon>
        <taxon>Pezizomycotina</taxon>
        <taxon>Eurotiomycetes</taxon>
        <taxon>Eurotiomycetidae</taxon>
        <taxon>Eurotiales</taxon>
        <taxon>Trichocomaceae</taxon>
        <taxon>Talaromyces</taxon>
        <taxon>Talaromyces sect. Talaromyces</taxon>
    </lineage>
</organism>
<dbReference type="PANTHER" id="PTHR34883">
    <property type="entry name" value="SERINE-RICH PROTEIN, PUTATIVE-RELATED-RELATED"/>
    <property type="match status" value="1"/>
</dbReference>
<proteinExistence type="predicted"/>
<protein>
    <submittedName>
        <fullName evidence="2">Serine-threonine rich protein</fullName>
    </submittedName>
</protein>
<dbReference type="CDD" id="cd00920">
    <property type="entry name" value="Cupredoxin"/>
    <property type="match status" value="1"/>
</dbReference>
<dbReference type="SUPFAM" id="SSF49503">
    <property type="entry name" value="Cupredoxins"/>
    <property type="match status" value="1"/>
</dbReference>
<name>A0A6V8HD00_TALPI</name>
<comment type="caution">
    <text evidence="2">The sequence shown here is derived from an EMBL/GenBank/DDBJ whole genome shotgun (WGS) entry which is preliminary data.</text>
</comment>
<dbReference type="EMBL" id="DF933830">
    <property type="protein sequence ID" value="GAM38889.1"/>
    <property type="molecule type" value="Genomic_DNA"/>
</dbReference>
<dbReference type="Proteomes" id="UP000053095">
    <property type="component" value="Unassembled WGS sequence"/>
</dbReference>
<feature type="signal peptide" evidence="1">
    <location>
        <begin position="1"/>
        <end position="21"/>
    </location>
</feature>
<accession>A0A6V8HD00</accession>
<gene>
    <name evidence="2" type="ORF">TCE0_034r09987</name>
</gene>
<dbReference type="Gene3D" id="2.60.40.420">
    <property type="entry name" value="Cupredoxins - blue copper proteins"/>
    <property type="match status" value="1"/>
</dbReference>
<dbReference type="InterPro" id="IPR052953">
    <property type="entry name" value="Ser-rich/MCO-related"/>
</dbReference>
<evidence type="ECO:0000256" key="1">
    <source>
        <dbReference type="SAM" id="SignalP"/>
    </source>
</evidence>
<feature type="chain" id="PRO_5027632525" evidence="1">
    <location>
        <begin position="22"/>
        <end position="298"/>
    </location>
</feature>
<dbReference type="PANTHER" id="PTHR34883:SF4">
    <property type="entry name" value="CUPREDOXIN"/>
    <property type="match status" value="1"/>
</dbReference>
<dbReference type="InterPro" id="IPR008972">
    <property type="entry name" value="Cupredoxin"/>
</dbReference>
<reference evidence="3" key="1">
    <citation type="journal article" date="2015" name="Genome Announc.">
        <title>Draft genome sequence of Talaromyces cellulolyticus strain Y-94, a source of lignocellulosic biomass-degrading enzymes.</title>
        <authorList>
            <person name="Fujii T."/>
            <person name="Koike H."/>
            <person name="Sawayama S."/>
            <person name="Yano S."/>
            <person name="Inoue H."/>
        </authorList>
    </citation>
    <scope>NUCLEOTIDE SEQUENCE [LARGE SCALE GENOMIC DNA]</scope>
    <source>
        <strain evidence="3">Y-94</strain>
    </source>
</reference>
<evidence type="ECO:0000313" key="2">
    <source>
        <dbReference type="EMBL" id="GAM38889.1"/>
    </source>
</evidence>
<keyword evidence="1" id="KW-0732">Signal</keyword>